<evidence type="ECO:0000313" key="1">
    <source>
        <dbReference type="EMBL" id="TFK65025.1"/>
    </source>
</evidence>
<organism evidence="1 2">
    <name type="scientific">Pluteus cervinus</name>
    <dbReference type="NCBI Taxonomy" id="181527"/>
    <lineage>
        <taxon>Eukaryota</taxon>
        <taxon>Fungi</taxon>
        <taxon>Dikarya</taxon>
        <taxon>Basidiomycota</taxon>
        <taxon>Agaricomycotina</taxon>
        <taxon>Agaricomycetes</taxon>
        <taxon>Agaricomycetidae</taxon>
        <taxon>Agaricales</taxon>
        <taxon>Pluteineae</taxon>
        <taxon>Pluteaceae</taxon>
        <taxon>Pluteus</taxon>
    </lineage>
</organism>
<accession>A0ACD3AH80</accession>
<sequence>MSQSPLSDIRREAAIRNLDEQIVKQKEALRLLHSTRNQLVPISRLHPETLLSIFQLFCFGDDKPPEGKCQVKPQLVLTWISRRWRELAGGHSHLWRDLNFISPPGLVETVALRGQQAKLNINISIHSVQLDRLSSVLTFLPTIHCMRVLRVEDPPPRGRRRQLSEDEEISPTLDPCLLEWQNSTPTLTTLTLSRIHLPNAILGGHCPSLTVLELMHCDFSWKNLPTLPNLTSLKVSYPTQHVSVTDFVPGLAMMPYLQTLHLEGIFSEPGTALNPPAVSSEMDGQDESKNAPNDDDDLGDMPPPPSNPNSSKSHQSPIPQSPAIQLPRLKEVHLTERGHACGNISVFLSALKLPNILQLDVSSLGDADSLPIMEAIIQSRSISTYLNVRALGIVIDFEEYTYRFDEDGGKSMSLRFQHKCPSMGVVSKALTPFKFNPSRSTSVELGGYRIYYTPSDSFISFFNMLGSMRMTSLIINEQHTVPFLAFIKHQIEELPKVRGNGSKSWTNLPSHRARSLFSLSHLHIREGFVDGAVKDWRVLLRWLKNYGPKLSSLILDDFGSPPSAGMLREFREVVGKVVLL</sequence>
<dbReference type="Proteomes" id="UP000308600">
    <property type="component" value="Unassembled WGS sequence"/>
</dbReference>
<protein>
    <submittedName>
        <fullName evidence="1">Uncharacterized protein</fullName>
    </submittedName>
</protein>
<gene>
    <name evidence="1" type="ORF">BDN72DRAFT_962823</name>
</gene>
<reference evidence="1 2" key="1">
    <citation type="journal article" date="2019" name="Nat. Ecol. Evol.">
        <title>Megaphylogeny resolves global patterns of mushroom evolution.</title>
        <authorList>
            <person name="Varga T."/>
            <person name="Krizsan K."/>
            <person name="Foldi C."/>
            <person name="Dima B."/>
            <person name="Sanchez-Garcia M."/>
            <person name="Sanchez-Ramirez S."/>
            <person name="Szollosi G.J."/>
            <person name="Szarkandi J.G."/>
            <person name="Papp V."/>
            <person name="Albert L."/>
            <person name="Andreopoulos W."/>
            <person name="Angelini C."/>
            <person name="Antonin V."/>
            <person name="Barry K.W."/>
            <person name="Bougher N.L."/>
            <person name="Buchanan P."/>
            <person name="Buyck B."/>
            <person name="Bense V."/>
            <person name="Catcheside P."/>
            <person name="Chovatia M."/>
            <person name="Cooper J."/>
            <person name="Damon W."/>
            <person name="Desjardin D."/>
            <person name="Finy P."/>
            <person name="Geml J."/>
            <person name="Haridas S."/>
            <person name="Hughes K."/>
            <person name="Justo A."/>
            <person name="Karasinski D."/>
            <person name="Kautmanova I."/>
            <person name="Kiss B."/>
            <person name="Kocsube S."/>
            <person name="Kotiranta H."/>
            <person name="LaButti K.M."/>
            <person name="Lechner B.E."/>
            <person name="Liimatainen K."/>
            <person name="Lipzen A."/>
            <person name="Lukacs Z."/>
            <person name="Mihaltcheva S."/>
            <person name="Morgado L.N."/>
            <person name="Niskanen T."/>
            <person name="Noordeloos M.E."/>
            <person name="Ohm R.A."/>
            <person name="Ortiz-Santana B."/>
            <person name="Ovrebo C."/>
            <person name="Racz N."/>
            <person name="Riley R."/>
            <person name="Savchenko A."/>
            <person name="Shiryaev A."/>
            <person name="Soop K."/>
            <person name="Spirin V."/>
            <person name="Szebenyi C."/>
            <person name="Tomsovsky M."/>
            <person name="Tulloss R.E."/>
            <person name="Uehling J."/>
            <person name="Grigoriev I.V."/>
            <person name="Vagvolgyi C."/>
            <person name="Papp T."/>
            <person name="Martin F.M."/>
            <person name="Miettinen O."/>
            <person name="Hibbett D.S."/>
            <person name="Nagy L.G."/>
        </authorList>
    </citation>
    <scope>NUCLEOTIDE SEQUENCE [LARGE SCALE GENOMIC DNA]</scope>
    <source>
        <strain evidence="1 2">NL-1719</strain>
    </source>
</reference>
<dbReference type="EMBL" id="ML208451">
    <property type="protein sequence ID" value="TFK65025.1"/>
    <property type="molecule type" value="Genomic_DNA"/>
</dbReference>
<name>A0ACD3AH80_9AGAR</name>
<keyword evidence="2" id="KW-1185">Reference proteome</keyword>
<feature type="non-terminal residue" evidence="1">
    <location>
        <position position="1"/>
    </location>
</feature>
<proteinExistence type="predicted"/>
<evidence type="ECO:0000313" key="2">
    <source>
        <dbReference type="Proteomes" id="UP000308600"/>
    </source>
</evidence>